<sequence>MSSRPPLTRAKHGLGLAGPLAWPFILLALKPVRSPELVASPDLPCLFLPPKPNLASFFARLLLPARPPWSSRDRLPGLLSSLSTATSKRSASVVPTSPPFSARSLGYLDLLSELLKVAQLPGLGRGLLVGGLLDQLVLDLLHVAVVLDHLGEVVLWAGEGGALGPQGRPRPLGRLERLGVQLQLPVQVVRDVLDLGGRGLRRQHRLVRHERHARVLGYRDALERREQRRLVVDGQPGLDVEVLAVVLGHVLEVREGDVRVLVVFLFIIIILLLVIAVLLLLLIFLLLGRGLFGLCLALFEDGLFGPYYFLLHVDL</sequence>
<dbReference type="AlphaFoldDB" id="A0A194V210"/>
<keyword evidence="1" id="KW-1133">Transmembrane helix</keyword>
<keyword evidence="1" id="KW-0472">Membrane</keyword>
<evidence type="ECO:0000256" key="1">
    <source>
        <dbReference type="SAM" id="Phobius"/>
    </source>
</evidence>
<organism evidence="2 3">
    <name type="scientific">Cytospora mali</name>
    <name type="common">Apple Valsa canker fungus</name>
    <name type="synonym">Valsa mali</name>
    <dbReference type="NCBI Taxonomy" id="578113"/>
    <lineage>
        <taxon>Eukaryota</taxon>
        <taxon>Fungi</taxon>
        <taxon>Dikarya</taxon>
        <taxon>Ascomycota</taxon>
        <taxon>Pezizomycotina</taxon>
        <taxon>Sordariomycetes</taxon>
        <taxon>Sordariomycetidae</taxon>
        <taxon>Diaporthales</taxon>
        <taxon>Cytosporaceae</taxon>
        <taxon>Cytospora</taxon>
    </lineage>
</organism>
<evidence type="ECO:0000313" key="3">
    <source>
        <dbReference type="Proteomes" id="UP000078576"/>
    </source>
</evidence>
<reference evidence="3" key="1">
    <citation type="submission" date="2014-12" db="EMBL/GenBank/DDBJ databases">
        <title>Genome Sequence of Valsa Canker Pathogens Uncovers a Specific Adaption of Colonization on Woody Bark.</title>
        <authorList>
            <person name="Yin Z."/>
            <person name="Liu H."/>
            <person name="Gao X."/>
            <person name="Li Z."/>
            <person name="Song N."/>
            <person name="Ke X."/>
            <person name="Dai Q."/>
            <person name="Wu Y."/>
            <person name="Sun Y."/>
            <person name="Xu J.-R."/>
            <person name="Kang Z.K."/>
            <person name="Wang L."/>
            <person name="Huang L."/>
        </authorList>
    </citation>
    <scope>NUCLEOTIDE SEQUENCE [LARGE SCALE GENOMIC DNA]</scope>
    <source>
        <strain evidence="3">SXYL134</strain>
    </source>
</reference>
<keyword evidence="3" id="KW-1185">Reference proteome</keyword>
<proteinExistence type="predicted"/>
<keyword evidence="1" id="KW-0812">Transmembrane</keyword>
<name>A0A194V210_CYTMA</name>
<dbReference type="EMBL" id="KN714706">
    <property type="protein sequence ID" value="KUI57949.1"/>
    <property type="molecule type" value="Genomic_DNA"/>
</dbReference>
<feature type="transmembrane region" description="Helical" evidence="1">
    <location>
        <begin position="260"/>
        <end position="285"/>
    </location>
</feature>
<dbReference type="Proteomes" id="UP000078576">
    <property type="component" value="Unassembled WGS sequence"/>
</dbReference>
<accession>A0A194V210</accession>
<protein>
    <submittedName>
        <fullName evidence="2">Uncharacterized protein</fullName>
    </submittedName>
</protein>
<gene>
    <name evidence="2" type="ORF">VP1G_10963</name>
</gene>
<feature type="transmembrane region" description="Helical" evidence="1">
    <location>
        <begin position="291"/>
        <end position="311"/>
    </location>
</feature>
<evidence type="ECO:0000313" key="2">
    <source>
        <dbReference type="EMBL" id="KUI57949.1"/>
    </source>
</evidence>